<name>A0A2U3QI41_9BACT</name>
<dbReference type="SUPFAM" id="SSF51905">
    <property type="entry name" value="FAD/NAD(P)-binding domain"/>
    <property type="match status" value="1"/>
</dbReference>
<organism evidence="1 2">
    <name type="scientific">Candidatus Sulfobium mesophilum</name>
    <dbReference type="NCBI Taxonomy" id="2016548"/>
    <lineage>
        <taxon>Bacteria</taxon>
        <taxon>Pseudomonadati</taxon>
        <taxon>Nitrospirota</taxon>
        <taxon>Nitrospiria</taxon>
        <taxon>Nitrospirales</taxon>
        <taxon>Nitrospiraceae</taxon>
        <taxon>Candidatus Sulfobium</taxon>
    </lineage>
</organism>
<reference evidence="2" key="1">
    <citation type="submission" date="2018-03" db="EMBL/GenBank/DDBJ databases">
        <authorList>
            <person name="Zecchin S."/>
        </authorList>
    </citation>
    <scope>NUCLEOTIDE SEQUENCE [LARGE SCALE GENOMIC DNA]</scope>
</reference>
<gene>
    <name evidence="1" type="ORF">NBG4_400016</name>
</gene>
<dbReference type="InterPro" id="IPR036188">
    <property type="entry name" value="FAD/NAD-bd_sf"/>
</dbReference>
<dbReference type="OrthoDB" id="6309046at2"/>
<proteinExistence type="predicted"/>
<dbReference type="Gene3D" id="3.50.50.60">
    <property type="entry name" value="FAD/NAD(P)-binding domain"/>
    <property type="match status" value="1"/>
</dbReference>
<dbReference type="EMBL" id="OUUY01000087">
    <property type="protein sequence ID" value="SPQ01048.1"/>
    <property type="molecule type" value="Genomic_DNA"/>
</dbReference>
<dbReference type="PANTHER" id="PTHR42685:SF22">
    <property type="entry name" value="CONDITIONED MEDIUM FACTOR RECEPTOR 1"/>
    <property type="match status" value="1"/>
</dbReference>
<keyword evidence="2" id="KW-1185">Reference proteome</keyword>
<evidence type="ECO:0008006" key="3">
    <source>
        <dbReference type="Google" id="ProtNLM"/>
    </source>
</evidence>
<protein>
    <recommendedName>
        <fullName evidence="3">Geranylgeranyl reductase</fullName>
    </recommendedName>
</protein>
<evidence type="ECO:0000313" key="1">
    <source>
        <dbReference type="EMBL" id="SPQ01048.1"/>
    </source>
</evidence>
<sequence>MKRSLDSDQYTLQDGANIAVVGGGPTGSFFSIFALKMAKMIGREITVTIFEPKDFTKDGPGGCNRCGGIISELLVQTLAVEGINLPDTVVRKGINSYRLHTNQGSVFIATPSLEKTIATVYRGGGPKGTLGQDMESFDHFLLNQAIHEGAVHKTFRVDRIDFRNGRPLLFSKNVEIMQADLVVGAFGVNSSSGKIFEGLGFGYREPSNVTAAIAEISMDEDVVVGRFGNSIQLFLLPDKGIKFGAMIPKGPYVTLCILGTDVGARTVDDFVSKPVVRAVLPESVPYRIACRCLPKMNVGAPKKPFTNRVVLCGDAGSTRLFKDGLGAAYIMGKAAAKTAVFEGVGAHNFKRNYLPVYNGIVFDNYFGRFLYFVIDRYRKTTILTKAMLKVVEKEQRDPKNGKILSSILWDMFTGNERYKNVFLKSVKIKMHIDMWEGLIKSLIGENR</sequence>
<dbReference type="PANTHER" id="PTHR42685">
    <property type="entry name" value="GERANYLGERANYL DIPHOSPHATE REDUCTASE"/>
    <property type="match status" value="1"/>
</dbReference>
<evidence type="ECO:0000313" key="2">
    <source>
        <dbReference type="Proteomes" id="UP000245125"/>
    </source>
</evidence>
<accession>A0A2U3QI41</accession>
<dbReference type="InterPro" id="IPR050407">
    <property type="entry name" value="Geranylgeranyl_reductase"/>
</dbReference>
<dbReference type="AlphaFoldDB" id="A0A2U3QI41"/>
<dbReference type="Proteomes" id="UP000245125">
    <property type="component" value="Unassembled WGS sequence"/>
</dbReference>